<dbReference type="PATRIC" id="fig|1354337.4.peg.1565"/>
<dbReference type="PANTHER" id="PTHR36849:SF1">
    <property type="entry name" value="CYTOPLASMIC PROTEIN"/>
    <property type="match status" value="1"/>
</dbReference>
<dbReference type="GO" id="GO:0004851">
    <property type="term" value="F:uroporphyrin-III C-methyltransferase activity"/>
    <property type="evidence" value="ECO:0007669"/>
    <property type="project" value="UniProtKB-EC"/>
</dbReference>
<dbReference type="Proteomes" id="UP000094023">
    <property type="component" value="Unassembled WGS sequence"/>
</dbReference>
<protein>
    <submittedName>
        <fullName evidence="1">Putative uroporphyrin-III c-methyltransferase</fullName>
        <ecNumber evidence="1">2.1.1.107</ecNumber>
    </submittedName>
</protein>
<dbReference type="EMBL" id="LXEN01000070">
    <property type="protein sequence ID" value="OAT30363.1"/>
    <property type="molecule type" value="Genomic_DNA"/>
</dbReference>
<evidence type="ECO:0000313" key="1">
    <source>
        <dbReference type="EMBL" id="OAT30363.1"/>
    </source>
</evidence>
<proteinExistence type="predicted"/>
<accession>A0A198FZS7</accession>
<dbReference type="OrthoDB" id="9790745at2"/>
<keyword evidence="2" id="KW-1185">Reference proteome</keyword>
<reference evidence="1 2" key="1">
    <citation type="submission" date="2016-04" db="EMBL/GenBank/DDBJ databases">
        <title>ATOL: Assembling a taxonomically balanced genome-scale reconstruction of the evolutionary history of the Enterobacteriaceae.</title>
        <authorList>
            <person name="Plunkett G.III."/>
            <person name="Neeno-Eckwall E.C."/>
            <person name="Glasner J.D."/>
            <person name="Perna N.T."/>
        </authorList>
    </citation>
    <scope>NUCLEOTIDE SEQUENCE [LARGE SCALE GENOMIC DNA]</scope>
    <source>
        <strain evidence="1 2">ATCC 19692</strain>
    </source>
</reference>
<dbReference type="PANTHER" id="PTHR36849">
    <property type="entry name" value="CYTOPLASMIC PROTEIN-RELATED"/>
    <property type="match status" value="1"/>
</dbReference>
<dbReference type="AlphaFoldDB" id="A0A198FZS7"/>
<organism evidence="1 2">
    <name type="scientific">Proteus myxofaciens ATCC 19692</name>
    <dbReference type="NCBI Taxonomy" id="1354337"/>
    <lineage>
        <taxon>Bacteria</taxon>
        <taxon>Pseudomonadati</taxon>
        <taxon>Pseudomonadota</taxon>
        <taxon>Gammaproteobacteria</taxon>
        <taxon>Enterobacterales</taxon>
        <taxon>Morganellaceae</taxon>
        <taxon>Proteus</taxon>
    </lineage>
</organism>
<dbReference type="EC" id="2.1.1.107" evidence="1"/>
<dbReference type="InterPro" id="IPR052552">
    <property type="entry name" value="YeaO-like"/>
</dbReference>
<evidence type="ECO:0000313" key="2">
    <source>
        <dbReference type="Proteomes" id="UP000094023"/>
    </source>
</evidence>
<dbReference type="GO" id="GO:0032259">
    <property type="term" value="P:methylation"/>
    <property type="evidence" value="ECO:0007669"/>
    <property type="project" value="UniProtKB-KW"/>
</dbReference>
<comment type="caution">
    <text evidence="1">The sequence shown here is derived from an EMBL/GenBank/DDBJ whole genome shotgun (WGS) entry which is preliminary data.</text>
</comment>
<name>A0A198FZS7_9GAMM</name>
<dbReference type="RefSeq" id="WP_066749502.1">
    <property type="nucleotide sequence ID" value="NZ_LXEN01000070.1"/>
</dbReference>
<keyword evidence="1" id="KW-0808">Transferase</keyword>
<gene>
    <name evidence="1" type="ORF">M983_1529</name>
</gene>
<dbReference type="Pfam" id="PF22752">
    <property type="entry name" value="DUF488-N3i"/>
    <property type="match status" value="1"/>
</dbReference>
<keyword evidence="1" id="KW-0489">Methyltransferase</keyword>
<sequence>MIVCKRVYEDKDGYNEGYRVLVDKLWPRGVKKADFHYDEWNKAVAPSTELRKWFHETEDFAEFTQRYNKELEASPENWQSLLAIAKEKSLVLLYSGKDEQHNNAVVLKNFLEHRLSEIK</sequence>